<dbReference type="InterPro" id="IPR036162">
    <property type="entry name" value="Resolvase-like_N_sf"/>
</dbReference>
<dbReference type="GO" id="GO:0000150">
    <property type="term" value="F:DNA strand exchange activity"/>
    <property type="evidence" value="ECO:0007669"/>
    <property type="project" value="InterPro"/>
</dbReference>
<dbReference type="Proteomes" id="UP000277582">
    <property type="component" value="Unassembled WGS sequence"/>
</dbReference>
<dbReference type="InterPro" id="IPR009061">
    <property type="entry name" value="DNA-bd_dom_put_sf"/>
</dbReference>
<dbReference type="NCBIfam" id="TIGR01764">
    <property type="entry name" value="excise"/>
    <property type="match status" value="1"/>
</dbReference>
<dbReference type="PROSITE" id="PS51736">
    <property type="entry name" value="RECOMBINASES_3"/>
    <property type="match status" value="1"/>
</dbReference>
<organism evidence="2 3">
    <name type="scientific">Candidatus Methanodesulfokora washburnensis</name>
    <dbReference type="NCBI Taxonomy" id="2478471"/>
    <lineage>
        <taxon>Archaea</taxon>
        <taxon>Thermoproteota</taxon>
        <taxon>Candidatus Korarchaeia</taxon>
        <taxon>Candidatus Korarchaeia incertae sedis</taxon>
        <taxon>Candidatus Methanodesulfokora</taxon>
    </lineage>
</organism>
<dbReference type="PANTHER" id="PTHR36172:SF1">
    <property type="entry name" value="RESOLVASE-RELATED"/>
    <property type="match status" value="1"/>
</dbReference>
<reference evidence="2 3" key="1">
    <citation type="submission" date="2018-10" db="EMBL/GenBank/DDBJ databases">
        <title>Co-occurring genomic capacity for anaerobic methane metabolism and dissimilatory sulfite reduction discovered in the Korarchaeota.</title>
        <authorList>
            <person name="Mckay L.J."/>
            <person name="Dlakic M."/>
            <person name="Fields M.W."/>
            <person name="Delmont T.O."/>
            <person name="Eren A.M."/>
            <person name="Jay Z.J."/>
            <person name="Klingelsmith K.B."/>
            <person name="Rusch D.B."/>
            <person name="Inskeep W.P."/>
        </authorList>
    </citation>
    <scope>NUCLEOTIDE SEQUENCE [LARGE SCALE GENOMIC DNA]</scope>
    <source>
        <strain evidence="2 3">MDKW</strain>
    </source>
</reference>
<accession>A0A429GLF9</accession>
<dbReference type="FunFam" id="3.40.50.1390:FF:000002">
    <property type="entry name" value="ORF1 in transposon ISC1904"/>
    <property type="match status" value="1"/>
</dbReference>
<dbReference type="InterPro" id="IPR041657">
    <property type="entry name" value="HTH_17"/>
</dbReference>
<dbReference type="Gene3D" id="3.40.50.1390">
    <property type="entry name" value="Resolvase, N-terminal catalytic domain"/>
    <property type="match status" value="1"/>
</dbReference>
<dbReference type="Pfam" id="PF12728">
    <property type="entry name" value="HTH_17"/>
    <property type="match status" value="1"/>
</dbReference>
<dbReference type="SUPFAM" id="SSF46955">
    <property type="entry name" value="Putative DNA-binding domain"/>
    <property type="match status" value="1"/>
</dbReference>
<sequence length="215" mass="25130">MRFMNEIEKINIRGYLKVSELADMMGIHQSTVRCWIRSGYLKAVRTRGGHYRIPKSEVERILEGGKRGKLRAVIYARACFRDLRDEVDRQVSFLKNYCEKKGYKVVRVIEEVSSCLDDERKGISEIIDMVLNGMVDVIVVAYSDRLFRFHFKCIERLLRGYGVKIDVAKGEMPPWEKEELLEDLIKILRDFSRKIRPECKLDSIEETLRSSLMGS</sequence>
<proteinExistence type="predicted"/>
<keyword evidence="3" id="KW-1185">Reference proteome</keyword>
<dbReference type="GO" id="GO:0003677">
    <property type="term" value="F:DNA binding"/>
    <property type="evidence" value="ECO:0007669"/>
    <property type="project" value="InterPro"/>
</dbReference>
<dbReference type="Pfam" id="PF00239">
    <property type="entry name" value="Resolvase"/>
    <property type="match status" value="1"/>
</dbReference>
<evidence type="ECO:0000259" key="1">
    <source>
        <dbReference type="PROSITE" id="PS51736"/>
    </source>
</evidence>
<feature type="domain" description="Resolvase/invertase-type recombinase catalytic" evidence="1">
    <location>
        <begin position="71"/>
        <end position="215"/>
    </location>
</feature>
<dbReference type="SUPFAM" id="SSF53041">
    <property type="entry name" value="Resolvase-like"/>
    <property type="match status" value="1"/>
</dbReference>
<comment type="caution">
    <text evidence="2">The sequence shown here is derived from an EMBL/GenBank/DDBJ whole genome shotgun (WGS) entry which is preliminary data.</text>
</comment>
<gene>
    <name evidence="2" type="ORF">D6D85_07565</name>
</gene>
<dbReference type="InterPro" id="IPR048046">
    <property type="entry name" value="Transpos_IS607"/>
</dbReference>
<dbReference type="InterPro" id="IPR051491">
    <property type="entry name" value="Recombinase/Transposase-rel"/>
</dbReference>
<protein>
    <submittedName>
        <fullName evidence="2">IS607 family transposase</fullName>
    </submittedName>
</protein>
<evidence type="ECO:0000313" key="3">
    <source>
        <dbReference type="Proteomes" id="UP000277582"/>
    </source>
</evidence>
<name>A0A429GLF9_9CREN</name>
<dbReference type="InterPro" id="IPR010093">
    <property type="entry name" value="SinI_DNA-bd"/>
</dbReference>
<dbReference type="NCBIfam" id="NF033518">
    <property type="entry name" value="transpos_IS607"/>
    <property type="match status" value="1"/>
</dbReference>
<dbReference type="AlphaFoldDB" id="A0A429GLF9"/>
<evidence type="ECO:0000313" key="2">
    <source>
        <dbReference type="EMBL" id="RSN74702.1"/>
    </source>
</evidence>
<dbReference type="Gene3D" id="1.10.1660.10">
    <property type="match status" value="1"/>
</dbReference>
<dbReference type="PANTHER" id="PTHR36172">
    <property type="match status" value="1"/>
</dbReference>
<dbReference type="SMART" id="SM00857">
    <property type="entry name" value="Resolvase"/>
    <property type="match status" value="1"/>
</dbReference>
<dbReference type="InterPro" id="IPR006119">
    <property type="entry name" value="Resolv_N"/>
</dbReference>
<dbReference type="EMBL" id="RCOS01000087">
    <property type="protein sequence ID" value="RSN74702.1"/>
    <property type="molecule type" value="Genomic_DNA"/>
</dbReference>
<dbReference type="CDD" id="cd04762">
    <property type="entry name" value="HTH_MerR-trunc"/>
    <property type="match status" value="1"/>
</dbReference>